<keyword evidence="2" id="KW-1185">Reference proteome</keyword>
<dbReference type="Proteomes" id="UP001165960">
    <property type="component" value="Unassembled WGS sequence"/>
</dbReference>
<protein>
    <submittedName>
        <fullName evidence="1">Uncharacterized protein</fullName>
    </submittedName>
</protein>
<comment type="caution">
    <text evidence="1">The sequence shown here is derived from an EMBL/GenBank/DDBJ whole genome shotgun (WGS) entry which is preliminary data.</text>
</comment>
<accession>A0ACC2TQ36</accession>
<name>A0ACC2TQ36_9FUNG</name>
<evidence type="ECO:0000313" key="2">
    <source>
        <dbReference type="Proteomes" id="UP001165960"/>
    </source>
</evidence>
<dbReference type="EMBL" id="QTSX02002261">
    <property type="protein sequence ID" value="KAJ9076620.1"/>
    <property type="molecule type" value="Genomic_DNA"/>
</dbReference>
<evidence type="ECO:0000313" key="1">
    <source>
        <dbReference type="EMBL" id="KAJ9076620.1"/>
    </source>
</evidence>
<proteinExistence type="predicted"/>
<reference evidence="1" key="1">
    <citation type="submission" date="2022-04" db="EMBL/GenBank/DDBJ databases">
        <title>Genome of the entomopathogenic fungus Entomophthora muscae.</title>
        <authorList>
            <person name="Elya C."/>
            <person name="Lovett B.R."/>
            <person name="Lee E."/>
            <person name="Macias A.M."/>
            <person name="Hajek A.E."/>
            <person name="De Bivort B.L."/>
            <person name="Kasson M.T."/>
            <person name="De Fine Licht H.H."/>
            <person name="Stajich J.E."/>
        </authorList>
    </citation>
    <scope>NUCLEOTIDE SEQUENCE</scope>
    <source>
        <strain evidence="1">Berkeley</strain>
    </source>
</reference>
<sequence length="189" mass="21086">MSMYRASNQDKATTLLNQLDTASTDLIIPHMPQNDWSYAAAKQALLYGFGAEFEVQFYLEAQVLTGFGSLTAHDVHIALRFAVKPYKALYCTLMPEFQDNCSIDGMVQYLCQCGDTFGPPNALVKPRPLPTPPACTEESRRFAPKADMSKVTCHCCNCKGHYANFCTYKTGVNVLPPQDITIQRKDQVE</sequence>
<organism evidence="1 2">
    <name type="scientific">Entomophthora muscae</name>
    <dbReference type="NCBI Taxonomy" id="34485"/>
    <lineage>
        <taxon>Eukaryota</taxon>
        <taxon>Fungi</taxon>
        <taxon>Fungi incertae sedis</taxon>
        <taxon>Zoopagomycota</taxon>
        <taxon>Entomophthoromycotina</taxon>
        <taxon>Entomophthoromycetes</taxon>
        <taxon>Entomophthorales</taxon>
        <taxon>Entomophthoraceae</taxon>
        <taxon>Entomophthora</taxon>
    </lineage>
</organism>
<gene>
    <name evidence="1" type="ORF">DSO57_1024384</name>
</gene>